<sequence>MHRPSPPGSLLYAMSIAMEYGGTPDVLGLVACRANILSRRDTVLKERLRLMQQRDHYERQRDAFETVQEKLMSVLDIAEHGANNDAVSNLHRRLLEESAELTIQSDNLKGIEKDLGKSEFDLGQAEQDLFVYLDQHFGPTSVFAANDHLQGTTFNGEIARPLPSNTSSDSSGRPKLLSRYYDKAGDVEVIIDRLRDLDFEYEQDQDARSRKRNREEPVFPAEPEFLRRYYRERNKLMDDLAKAKRDALRLREDCVRLDLLPEGEEPREFDDNQIRVASSLLDPDLFPLSGYANSEDLTRRWVIDVLKKAQFSSFAGVESDPGTNEVSKQTHPLPSGRDSWVSLSDMDGSIRRSESRSPRTPSTNMFSHRWEGEAIHRRYSDPNIFSPNLAELTGSPISKALTSFPT</sequence>
<keyword evidence="4" id="KW-1185">Reference proteome</keyword>
<evidence type="ECO:0000256" key="2">
    <source>
        <dbReference type="SAM" id="MobiDB-lite"/>
    </source>
</evidence>
<dbReference type="OrthoDB" id="3896658at2759"/>
<keyword evidence="1" id="KW-0175">Coiled coil</keyword>
<feature type="region of interest" description="Disordered" evidence="2">
    <location>
        <begin position="315"/>
        <end position="342"/>
    </location>
</feature>
<dbReference type="EMBL" id="MU001694">
    <property type="protein sequence ID" value="KAF2453992.1"/>
    <property type="molecule type" value="Genomic_DNA"/>
</dbReference>
<dbReference type="AlphaFoldDB" id="A0A6A6NRF1"/>
<name>A0A6A6NRF1_9PEZI</name>
<proteinExistence type="predicted"/>
<feature type="compositionally biased region" description="Polar residues" evidence="2">
    <location>
        <begin position="321"/>
        <end position="332"/>
    </location>
</feature>
<feature type="coiled-coil region" evidence="1">
    <location>
        <begin position="226"/>
        <end position="253"/>
    </location>
</feature>
<evidence type="ECO:0000256" key="1">
    <source>
        <dbReference type="SAM" id="Coils"/>
    </source>
</evidence>
<feature type="region of interest" description="Disordered" evidence="2">
    <location>
        <begin position="155"/>
        <end position="174"/>
    </location>
</feature>
<evidence type="ECO:0000313" key="4">
    <source>
        <dbReference type="Proteomes" id="UP000799766"/>
    </source>
</evidence>
<protein>
    <submittedName>
        <fullName evidence="3">Uncharacterized protein</fullName>
    </submittedName>
</protein>
<reference evidence="3" key="1">
    <citation type="journal article" date="2020" name="Stud. Mycol.">
        <title>101 Dothideomycetes genomes: a test case for predicting lifestyles and emergence of pathogens.</title>
        <authorList>
            <person name="Haridas S."/>
            <person name="Albert R."/>
            <person name="Binder M."/>
            <person name="Bloem J."/>
            <person name="Labutti K."/>
            <person name="Salamov A."/>
            <person name="Andreopoulos B."/>
            <person name="Baker S."/>
            <person name="Barry K."/>
            <person name="Bills G."/>
            <person name="Bluhm B."/>
            <person name="Cannon C."/>
            <person name="Castanera R."/>
            <person name="Culley D."/>
            <person name="Daum C."/>
            <person name="Ezra D."/>
            <person name="Gonzalez J."/>
            <person name="Henrissat B."/>
            <person name="Kuo A."/>
            <person name="Liang C."/>
            <person name="Lipzen A."/>
            <person name="Lutzoni F."/>
            <person name="Magnuson J."/>
            <person name="Mondo S."/>
            <person name="Nolan M."/>
            <person name="Ohm R."/>
            <person name="Pangilinan J."/>
            <person name="Park H.-J."/>
            <person name="Ramirez L."/>
            <person name="Alfaro M."/>
            <person name="Sun H."/>
            <person name="Tritt A."/>
            <person name="Yoshinaga Y."/>
            <person name="Zwiers L.-H."/>
            <person name="Turgeon B."/>
            <person name="Goodwin S."/>
            <person name="Spatafora J."/>
            <person name="Crous P."/>
            <person name="Grigoriev I."/>
        </authorList>
    </citation>
    <scope>NUCLEOTIDE SEQUENCE</scope>
    <source>
        <strain evidence="3">ATCC 16933</strain>
    </source>
</reference>
<evidence type="ECO:0000313" key="3">
    <source>
        <dbReference type="EMBL" id="KAF2453992.1"/>
    </source>
</evidence>
<accession>A0A6A6NRF1</accession>
<dbReference type="Proteomes" id="UP000799766">
    <property type="component" value="Unassembled WGS sequence"/>
</dbReference>
<organism evidence="3 4">
    <name type="scientific">Lineolata rhizophorae</name>
    <dbReference type="NCBI Taxonomy" id="578093"/>
    <lineage>
        <taxon>Eukaryota</taxon>
        <taxon>Fungi</taxon>
        <taxon>Dikarya</taxon>
        <taxon>Ascomycota</taxon>
        <taxon>Pezizomycotina</taxon>
        <taxon>Dothideomycetes</taxon>
        <taxon>Dothideomycetes incertae sedis</taxon>
        <taxon>Lineolatales</taxon>
        <taxon>Lineolataceae</taxon>
        <taxon>Lineolata</taxon>
    </lineage>
</organism>
<gene>
    <name evidence="3" type="ORF">BDY21DRAFT_116606</name>
</gene>